<evidence type="ECO:0000313" key="2">
    <source>
        <dbReference type="EMBL" id="CEK78399.1"/>
    </source>
</evidence>
<dbReference type="InterPro" id="IPR035810">
    <property type="entry name" value="PEBP_euk"/>
</dbReference>
<dbReference type="SUPFAM" id="SSF49777">
    <property type="entry name" value="PEBP-like"/>
    <property type="match status" value="1"/>
</dbReference>
<name>A0A0B7ABM1_9EUPU</name>
<dbReference type="Pfam" id="PF01161">
    <property type="entry name" value="PBP"/>
    <property type="match status" value="1"/>
</dbReference>
<dbReference type="PANTHER" id="PTHR11362">
    <property type="entry name" value="PHOSPHATIDYLETHANOLAMINE-BINDING PROTEIN"/>
    <property type="match status" value="1"/>
</dbReference>
<feature type="signal peptide" evidence="1">
    <location>
        <begin position="1"/>
        <end position="24"/>
    </location>
</feature>
<organism evidence="2">
    <name type="scientific">Arion vulgaris</name>
    <dbReference type="NCBI Taxonomy" id="1028688"/>
    <lineage>
        <taxon>Eukaryota</taxon>
        <taxon>Metazoa</taxon>
        <taxon>Spiralia</taxon>
        <taxon>Lophotrochozoa</taxon>
        <taxon>Mollusca</taxon>
        <taxon>Gastropoda</taxon>
        <taxon>Heterobranchia</taxon>
        <taxon>Euthyneura</taxon>
        <taxon>Panpulmonata</taxon>
        <taxon>Eupulmonata</taxon>
        <taxon>Stylommatophora</taxon>
        <taxon>Helicina</taxon>
        <taxon>Arionoidea</taxon>
        <taxon>Arionidae</taxon>
        <taxon>Arion</taxon>
    </lineage>
</organism>
<dbReference type="PANTHER" id="PTHR11362:SF82">
    <property type="entry name" value="PHOSPHATIDYLETHANOLAMINE-BINDING PROTEIN 4"/>
    <property type="match status" value="1"/>
</dbReference>
<protein>
    <submittedName>
        <fullName evidence="2">Uncharacterized protein</fullName>
    </submittedName>
</protein>
<gene>
    <name evidence="2" type="primary">ORF109952</name>
</gene>
<proteinExistence type="predicted"/>
<dbReference type="Gene3D" id="3.90.280.10">
    <property type="entry name" value="PEBP-like"/>
    <property type="match status" value="2"/>
</dbReference>
<reference evidence="2" key="1">
    <citation type="submission" date="2014-12" db="EMBL/GenBank/DDBJ databases">
        <title>Insight into the proteome of Arion vulgaris.</title>
        <authorList>
            <person name="Aradska J."/>
            <person name="Bulat T."/>
            <person name="Smidak R."/>
            <person name="Sarate P."/>
            <person name="Gangsoo J."/>
            <person name="Sialana F."/>
            <person name="Bilban M."/>
            <person name="Lubec G."/>
        </authorList>
    </citation>
    <scope>NUCLEOTIDE SEQUENCE</scope>
    <source>
        <tissue evidence="2">Skin</tissue>
    </source>
</reference>
<accession>A0A0B7ABM1</accession>
<dbReference type="AlphaFoldDB" id="A0A0B7ABM1"/>
<dbReference type="InterPro" id="IPR008914">
    <property type="entry name" value="PEBP"/>
</dbReference>
<dbReference type="InterPro" id="IPR036610">
    <property type="entry name" value="PEBP-like_sf"/>
</dbReference>
<dbReference type="EMBL" id="HACG01031534">
    <property type="protein sequence ID" value="CEK78399.1"/>
    <property type="molecule type" value="Transcribed_RNA"/>
</dbReference>
<sequence>MTIRMTHHFLMMACVALLARTVTAIDDPTYPCYSNQTRCTSDLRQLLVDTNAFWFGSSYQTSCPGGSQSSPACGNPDTNKKSVLSRLLSLDDISDKDMLNEIVQNISLANITFNAPAGNYTGCGQVYQVPALKDYMIDPLSISRVSSWSLTNIPKVTWNAKSQNTQHVLVIWDPGNFYNHGLYINCENGSLEGGVAVRPFFGPLNAYLRANTYVFAVFEQTRVIDINAAQSFIQGQGTIQPAQFIKAFVSNNSRPVHAGLMTIVADAHSVQRIADRIFIVNNCPYLISQLDTFQTVANATELPVSWSNNSTSMSLNSSAPYLTTLTTSIDVRYYTDDFSVESCCTQYSVTRGSYIVNPFSKDTVRPANVRIKPNVQLTAIDFGSTGGITGETYTLFVVDVAAALLPDAQDPAVVTHWLVTNIKNADVNTGDEVAPYFGPNPFVANDYRPYLFLLMKQPVQQLDNTVFTNICINQTVGCRIHLKSLLDSWKMTEIAGLTFFLAEIDGFARYRIYSVLNAMTKENVCKGLPGYAEPCPSGSACPVPGAAGGKNTGTSVRKDVSLFVLLFLVVNYFITI</sequence>
<keyword evidence="1" id="KW-0732">Signal</keyword>
<evidence type="ECO:0000256" key="1">
    <source>
        <dbReference type="SAM" id="SignalP"/>
    </source>
</evidence>
<feature type="chain" id="PRO_5002112712" evidence="1">
    <location>
        <begin position="25"/>
        <end position="576"/>
    </location>
</feature>